<protein>
    <submittedName>
        <fullName evidence="1">Uncharacterized protein</fullName>
    </submittedName>
</protein>
<reference evidence="1 2" key="1">
    <citation type="submission" date="2016-10" db="EMBL/GenBank/DDBJ databases">
        <authorList>
            <person name="de Groot N.N."/>
        </authorList>
    </citation>
    <scope>NUCLEOTIDE SEQUENCE [LARGE SCALE GENOMIC DNA]</scope>
    <source>
        <strain evidence="1 2">Calf135</strain>
    </source>
</reference>
<gene>
    <name evidence="1" type="ORF">SAMN05216454_1371</name>
</gene>
<dbReference type="RefSeq" id="WP_091976198.1">
    <property type="nucleotide sequence ID" value="NZ_FODF01000037.1"/>
</dbReference>
<sequence>MYIEKSIKWIDRNIEWIKALDPLSIYISPLTKKVEIHANGDKKATKEYFKEYVSLIKMERRRGTEFPCTISSKNIAVFAFFTEKQLEEMGIKRKELLQSNNSIHNPY</sequence>
<dbReference type="STRING" id="215200.SAMN05216454_1371"/>
<keyword evidence="2" id="KW-1185">Reference proteome</keyword>
<evidence type="ECO:0000313" key="1">
    <source>
        <dbReference type="EMBL" id="SEN94278.1"/>
    </source>
</evidence>
<accession>A0A1H8KPF0</accession>
<evidence type="ECO:0000313" key="2">
    <source>
        <dbReference type="Proteomes" id="UP000199512"/>
    </source>
</evidence>
<dbReference type="AlphaFoldDB" id="A0A1H8KPF0"/>
<proteinExistence type="predicted"/>
<dbReference type="Proteomes" id="UP000199512">
    <property type="component" value="Unassembled WGS sequence"/>
</dbReference>
<organism evidence="1 2">
    <name type="scientific">Peptostreptococcus russellii</name>
    <dbReference type="NCBI Taxonomy" id="215200"/>
    <lineage>
        <taxon>Bacteria</taxon>
        <taxon>Bacillati</taxon>
        <taxon>Bacillota</taxon>
        <taxon>Clostridia</taxon>
        <taxon>Peptostreptococcales</taxon>
        <taxon>Peptostreptococcaceae</taxon>
        <taxon>Peptostreptococcus</taxon>
    </lineage>
</organism>
<name>A0A1H8KPF0_9FIRM</name>
<dbReference type="EMBL" id="FODF01000037">
    <property type="protein sequence ID" value="SEN94278.1"/>
    <property type="molecule type" value="Genomic_DNA"/>
</dbReference>